<sequence>METKTYLYYSEAVHLGQNFEKEVMEDPSEEWRAVVEVSQQHASYLRTFFRLQKIIDMKHPDRGVRRIKYNNDQQVFSFYFRNLPCAVSFAQLINRKLPVNARHDKFPLHIQICDNRYAISLQIVPICCADLIFLPHNNNIDNIGPIVICTKVVTTITLLDPLTLRQCYIDADEEKNGYRLADVKVARAKDFGNNYFTVRMKTHFGHVLKSGDFVLGYDLFEGDKTDINFNGGLPAAVLIKKIRNYEDYDGNCEVVVQDKWESDYQLFIDFLYHKDPHLAFSIALNRQPYEDLQAMRDRFPFEELLAE</sequence>
<name>A0ACB0IMY6_TRIPR</name>
<evidence type="ECO:0000313" key="1">
    <source>
        <dbReference type="EMBL" id="CAJ2633283.1"/>
    </source>
</evidence>
<keyword evidence="2" id="KW-1185">Reference proteome</keyword>
<dbReference type="Proteomes" id="UP001177021">
    <property type="component" value="Unassembled WGS sequence"/>
</dbReference>
<evidence type="ECO:0000313" key="2">
    <source>
        <dbReference type="Proteomes" id="UP001177021"/>
    </source>
</evidence>
<organism evidence="1 2">
    <name type="scientific">Trifolium pratense</name>
    <name type="common">Red clover</name>
    <dbReference type="NCBI Taxonomy" id="57577"/>
    <lineage>
        <taxon>Eukaryota</taxon>
        <taxon>Viridiplantae</taxon>
        <taxon>Streptophyta</taxon>
        <taxon>Embryophyta</taxon>
        <taxon>Tracheophyta</taxon>
        <taxon>Spermatophyta</taxon>
        <taxon>Magnoliopsida</taxon>
        <taxon>eudicotyledons</taxon>
        <taxon>Gunneridae</taxon>
        <taxon>Pentapetalae</taxon>
        <taxon>rosids</taxon>
        <taxon>fabids</taxon>
        <taxon>Fabales</taxon>
        <taxon>Fabaceae</taxon>
        <taxon>Papilionoideae</taxon>
        <taxon>50 kb inversion clade</taxon>
        <taxon>NPAAA clade</taxon>
        <taxon>Hologalegina</taxon>
        <taxon>IRL clade</taxon>
        <taxon>Trifolieae</taxon>
        <taxon>Trifolium</taxon>
    </lineage>
</organism>
<protein>
    <submittedName>
        <fullName evidence="1">Uncharacterized protein</fullName>
    </submittedName>
</protein>
<accession>A0ACB0IMY6</accession>
<dbReference type="EMBL" id="CASHSV030000001">
    <property type="protein sequence ID" value="CAJ2633283.1"/>
    <property type="molecule type" value="Genomic_DNA"/>
</dbReference>
<reference evidence="1" key="1">
    <citation type="submission" date="2023-10" db="EMBL/GenBank/DDBJ databases">
        <authorList>
            <person name="Rodriguez Cubillos JULIANA M."/>
            <person name="De Vega J."/>
        </authorList>
    </citation>
    <scope>NUCLEOTIDE SEQUENCE</scope>
</reference>
<gene>
    <name evidence="1" type="ORF">MILVUS5_LOCUS4418</name>
</gene>
<comment type="caution">
    <text evidence="1">The sequence shown here is derived from an EMBL/GenBank/DDBJ whole genome shotgun (WGS) entry which is preliminary data.</text>
</comment>
<proteinExistence type="predicted"/>